<dbReference type="Proteomes" id="UP000295117">
    <property type="component" value="Unassembled WGS sequence"/>
</dbReference>
<dbReference type="PROSITE" id="PS00606">
    <property type="entry name" value="KS3_1"/>
    <property type="match status" value="1"/>
</dbReference>
<gene>
    <name evidence="4" type="ORF">DE4585_03580</name>
</gene>
<name>A0A4R8RZ39_9MYCO</name>
<keyword evidence="1 2" id="KW-0808">Transferase</keyword>
<reference evidence="4 5" key="1">
    <citation type="journal article" date="2019" name="Sci. Rep.">
        <title>Extended insight into the Mycobacterium chelonae-abscessus complex through whole genome sequencing of Mycobacterium salmoniphilum outbreak and Mycobacterium salmoniphilum-like strains.</title>
        <authorList>
            <person name="Behra P.R.K."/>
            <person name="Das S."/>
            <person name="Pettersson B.M.F."/>
            <person name="Shirreff L."/>
            <person name="DuCote T."/>
            <person name="Jacobsson K.G."/>
            <person name="Ennis D.G."/>
            <person name="Kirsebom L.A."/>
        </authorList>
    </citation>
    <scope>NUCLEOTIDE SEQUENCE [LARGE SCALE GENOMIC DNA]</scope>
    <source>
        <strain evidence="4 5">DE 4585</strain>
    </source>
</reference>
<keyword evidence="4" id="KW-0012">Acyltransferase</keyword>
<dbReference type="InterPro" id="IPR014030">
    <property type="entry name" value="Ketoacyl_synth_N"/>
</dbReference>
<dbReference type="GO" id="GO:0004315">
    <property type="term" value="F:3-oxoacyl-[acyl-carrier-protein] synthase activity"/>
    <property type="evidence" value="ECO:0007669"/>
    <property type="project" value="UniProtKB-EC"/>
</dbReference>
<evidence type="ECO:0000256" key="2">
    <source>
        <dbReference type="RuleBase" id="RU003694"/>
    </source>
</evidence>
<dbReference type="EMBL" id="PECH01000008">
    <property type="protein sequence ID" value="TDZ79831.1"/>
    <property type="molecule type" value="Genomic_DNA"/>
</dbReference>
<dbReference type="GO" id="GO:0004312">
    <property type="term" value="F:fatty acid synthase activity"/>
    <property type="evidence" value="ECO:0007669"/>
    <property type="project" value="TreeGrafter"/>
</dbReference>
<dbReference type="CDD" id="cd00833">
    <property type="entry name" value="PKS"/>
    <property type="match status" value="1"/>
</dbReference>
<protein>
    <submittedName>
        <fullName evidence="4">Phenolphthiocerol synthesis polyketide synthase type I Pks15/1</fullName>
        <ecNumber evidence="4">2.3.1.41</ecNumber>
    </submittedName>
</protein>
<dbReference type="InterPro" id="IPR014031">
    <property type="entry name" value="Ketoacyl_synth_C"/>
</dbReference>
<organism evidence="4 5">
    <name type="scientific">Mycobacteroides salmoniphilum</name>
    <dbReference type="NCBI Taxonomy" id="404941"/>
    <lineage>
        <taxon>Bacteria</taxon>
        <taxon>Bacillati</taxon>
        <taxon>Actinomycetota</taxon>
        <taxon>Actinomycetes</taxon>
        <taxon>Mycobacteriales</taxon>
        <taxon>Mycobacteriaceae</taxon>
        <taxon>Mycobacteroides</taxon>
    </lineage>
</organism>
<evidence type="ECO:0000256" key="1">
    <source>
        <dbReference type="ARBA" id="ARBA00022679"/>
    </source>
</evidence>
<dbReference type="AlphaFoldDB" id="A0A4R8RZ39"/>
<accession>A0A4R8RZ39</accession>
<dbReference type="Pfam" id="PF00109">
    <property type="entry name" value="ketoacyl-synt"/>
    <property type="match status" value="1"/>
</dbReference>
<dbReference type="Pfam" id="PF02801">
    <property type="entry name" value="Ketoacyl-synt_C"/>
    <property type="match status" value="1"/>
</dbReference>
<dbReference type="PANTHER" id="PTHR43775:SF51">
    <property type="entry name" value="INACTIVE PHENOLPHTHIOCEROL SYNTHESIS POLYKETIDE SYNTHASE TYPE I PKS1-RELATED"/>
    <property type="match status" value="1"/>
</dbReference>
<dbReference type="SMART" id="SM00825">
    <property type="entry name" value="PKS_KS"/>
    <property type="match status" value="1"/>
</dbReference>
<evidence type="ECO:0000313" key="5">
    <source>
        <dbReference type="Proteomes" id="UP000295117"/>
    </source>
</evidence>
<comment type="similarity">
    <text evidence="2">Belongs to the thiolase-like superfamily. Beta-ketoacyl-ACP synthases family.</text>
</comment>
<dbReference type="InterPro" id="IPR050091">
    <property type="entry name" value="PKS_NRPS_Biosynth_Enz"/>
</dbReference>
<dbReference type="InterPro" id="IPR016039">
    <property type="entry name" value="Thiolase-like"/>
</dbReference>
<dbReference type="SUPFAM" id="SSF53901">
    <property type="entry name" value="Thiolase-like"/>
    <property type="match status" value="1"/>
</dbReference>
<dbReference type="PROSITE" id="PS52004">
    <property type="entry name" value="KS3_2"/>
    <property type="match status" value="1"/>
</dbReference>
<feature type="domain" description="Ketosynthase family 3 (KS3)" evidence="3">
    <location>
        <begin position="17"/>
        <end position="439"/>
    </location>
</feature>
<evidence type="ECO:0000259" key="3">
    <source>
        <dbReference type="PROSITE" id="PS52004"/>
    </source>
</evidence>
<sequence>MSDDVTTPRHRTESVDTDPIVISGIAIEAPQGITTPAAFWTALADGRELVGPFPRDRGWPLEDLLSVSQLDGWGDICDAGGFLTDAASFDPGFFGITQREAIAMDPQQRVGMRVAWKALENAGINPGLIDGEEAAVFIGVSPNEYGPRAGEVNAHSGHRIVGLGQLGVAGRVSHLLGLTGPSMCVDSACASSLSALHLAASAVRADECEWALAGGVCVMGSPGGFYEFAKLHALSSDGHCRSYADDASGTLWGEAVGVVVVEKESRARALGHHIYGRILAIRTNHNGKGKPILVPRGRAQAKLVAATIAAAGVDPALIGMVEGHGTATRAGDPLELMALQSTYGAGGSHALLGSSKSNIGHAQAAAGIVGLIKLLLSGQYGHIPPTLFSDNPSTKVDWSLTGLRLATKLHPWEPTNGIRYGAVSSFGAGGANAHAIIAMPAEANEREDGDDF</sequence>
<evidence type="ECO:0000313" key="4">
    <source>
        <dbReference type="EMBL" id="TDZ79831.1"/>
    </source>
</evidence>
<dbReference type="InterPro" id="IPR018201">
    <property type="entry name" value="Ketoacyl_synth_AS"/>
</dbReference>
<dbReference type="GO" id="GO:0006633">
    <property type="term" value="P:fatty acid biosynthetic process"/>
    <property type="evidence" value="ECO:0007669"/>
    <property type="project" value="InterPro"/>
</dbReference>
<dbReference type="InterPro" id="IPR020841">
    <property type="entry name" value="PKS_Beta-ketoAc_synthase_dom"/>
</dbReference>
<proteinExistence type="inferred from homology"/>
<dbReference type="Gene3D" id="3.40.47.10">
    <property type="match status" value="1"/>
</dbReference>
<dbReference type="EC" id="2.3.1.41" evidence="4"/>
<dbReference type="PANTHER" id="PTHR43775">
    <property type="entry name" value="FATTY ACID SYNTHASE"/>
    <property type="match status" value="1"/>
</dbReference>
<comment type="caution">
    <text evidence="4">The sequence shown here is derived from an EMBL/GenBank/DDBJ whole genome shotgun (WGS) entry which is preliminary data.</text>
</comment>
<dbReference type="RefSeq" id="WP_134072298.1">
    <property type="nucleotide sequence ID" value="NZ_PECH01000008.1"/>
</dbReference>